<protein>
    <recommendedName>
        <fullName evidence="2">BHLH domain-containing protein</fullName>
    </recommendedName>
</protein>
<dbReference type="KEGG" id="pti:PHATRDRAFT_44963"/>
<dbReference type="Pfam" id="PF00010">
    <property type="entry name" value="HLH"/>
    <property type="match status" value="1"/>
</dbReference>
<feature type="domain" description="BHLH" evidence="2">
    <location>
        <begin position="191"/>
        <end position="243"/>
    </location>
</feature>
<dbReference type="GO" id="GO:0046983">
    <property type="term" value="F:protein dimerization activity"/>
    <property type="evidence" value="ECO:0007669"/>
    <property type="project" value="InterPro"/>
</dbReference>
<dbReference type="SUPFAM" id="SSF47459">
    <property type="entry name" value="HLH, helix-loop-helix DNA-binding domain"/>
    <property type="match status" value="1"/>
</dbReference>
<feature type="compositionally biased region" description="Low complexity" evidence="1">
    <location>
        <begin position="1"/>
        <end position="18"/>
    </location>
</feature>
<dbReference type="PROSITE" id="PS50888">
    <property type="entry name" value="BHLH"/>
    <property type="match status" value="1"/>
</dbReference>
<dbReference type="Gene3D" id="3.30.450.20">
    <property type="entry name" value="PAS domain"/>
    <property type="match status" value="1"/>
</dbReference>
<feature type="compositionally biased region" description="Polar residues" evidence="1">
    <location>
        <begin position="87"/>
        <end position="118"/>
    </location>
</feature>
<feature type="region of interest" description="Disordered" evidence="1">
    <location>
        <begin position="1"/>
        <end position="35"/>
    </location>
</feature>
<dbReference type="RefSeq" id="XP_002178848.1">
    <property type="nucleotide sequence ID" value="XM_002178812.1"/>
</dbReference>
<dbReference type="EMBL" id="CM000608">
    <property type="protein sequence ID" value="EEC49546.1"/>
    <property type="molecule type" value="Genomic_DNA"/>
</dbReference>
<dbReference type="STRING" id="556484.B7FV24"/>
<gene>
    <name evidence="3" type="ORF">PHATRDRAFT_44963</name>
</gene>
<reference evidence="4" key="2">
    <citation type="submission" date="2008-08" db="EMBL/GenBank/DDBJ databases">
        <authorList>
            <consortium name="Diatom Consortium"/>
            <person name="Grigoriev I."/>
            <person name="Grimwood J."/>
            <person name="Kuo A."/>
            <person name="Otillar R.P."/>
            <person name="Salamov A."/>
            <person name="Detter J.C."/>
            <person name="Lindquist E."/>
            <person name="Shapiro H."/>
            <person name="Lucas S."/>
            <person name="Glavina del Rio T."/>
            <person name="Pitluck S."/>
            <person name="Rokhsar D."/>
            <person name="Bowler C."/>
        </authorList>
    </citation>
    <scope>GENOME REANNOTATION</scope>
    <source>
        <strain evidence="4">CCAP 1055/1</strain>
    </source>
</reference>
<dbReference type="Pfam" id="PF00989">
    <property type="entry name" value="PAS"/>
    <property type="match status" value="1"/>
</dbReference>
<accession>B7FV24</accession>
<dbReference type="InterPro" id="IPR036638">
    <property type="entry name" value="HLH_DNA-bd_sf"/>
</dbReference>
<feature type="region of interest" description="Disordered" evidence="1">
    <location>
        <begin position="87"/>
        <end position="150"/>
    </location>
</feature>
<dbReference type="NCBIfam" id="TIGR00229">
    <property type="entry name" value="sensory_box"/>
    <property type="match status" value="1"/>
</dbReference>
<dbReference type="PaxDb" id="2850-Phatr44963"/>
<dbReference type="OrthoDB" id="206680at2759"/>
<evidence type="ECO:0000313" key="3">
    <source>
        <dbReference type="EMBL" id="EEC49546.1"/>
    </source>
</evidence>
<dbReference type="InParanoid" id="B7FV24"/>
<dbReference type="SUPFAM" id="SSF55785">
    <property type="entry name" value="PYP-like sensor domain (PAS domain)"/>
    <property type="match status" value="1"/>
</dbReference>
<reference evidence="3 4" key="1">
    <citation type="journal article" date="2008" name="Nature">
        <title>The Phaeodactylum genome reveals the evolutionary history of diatom genomes.</title>
        <authorList>
            <person name="Bowler C."/>
            <person name="Allen A.E."/>
            <person name="Badger J.H."/>
            <person name="Grimwood J."/>
            <person name="Jabbari K."/>
            <person name="Kuo A."/>
            <person name="Maheswari U."/>
            <person name="Martens C."/>
            <person name="Maumus F."/>
            <person name="Otillar R.P."/>
            <person name="Rayko E."/>
            <person name="Salamov A."/>
            <person name="Vandepoele K."/>
            <person name="Beszteri B."/>
            <person name="Gruber A."/>
            <person name="Heijde M."/>
            <person name="Katinka M."/>
            <person name="Mock T."/>
            <person name="Valentin K."/>
            <person name="Verret F."/>
            <person name="Berges J.A."/>
            <person name="Brownlee C."/>
            <person name="Cadoret J.P."/>
            <person name="Chiovitti A."/>
            <person name="Choi C.J."/>
            <person name="Coesel S."/>
            <person name="De Martino A."/>
            <person name="Detter J.C."/>
            <person name="Durkin C."/>
            <person name="Falciatore A."/>
            <person name="Fournet J."/>
            <person name="Haruta M."/>
            <person name="Huysman M.J."/>
            <person name="Jenkins B.D."/>
            <person name="Jiroutova K."/>
            <person name="Jorgensen R.E."/>
            <person name="Joubert Y."/>
            <person name="Kaplan A."/>
            <person name="Kroger N."/>
            <person name="Kroth P.G."/>
            <person name="La Roche J."/>
            <person name="Lindquist E."/>
            <person name="Lommer M."/>
            <person name="Martin-Jezequel V."/>
            <person name="Lopez P.J."/>
            <person name="Lucas S."/>
            <person name="Mangogna M."/>
            <person name="McGinnis K."/>
            <person name="Medlin L.K."/>
            <person name="Montsant A."/>
            <person name="Oudot-Le Secq M.P."/>
            <person name="Napoli C."/>
            <person name="Obornik M."/>
            <person name="Parker M.S."/>
            <person name="Petit J.L."/>
            <person name="Porcel B.M."/>
            <person name="Poulsen N."/>
            <person name="Robison M."/>
            <person name="Rychlewski L."/>
            <person name="Rynearson T.A."/>
            <person name="Schmutz J."/>
            <person name="Shapiro H."/>
            <person name="Siaut M."/>
            <person name="Stanley M."/>
            <person name="Sussman M.R."/>
            <person name="Taylor A.R."/>
            <person name="Vardi A."/>
            <person name="von Dassow P."/>
            <person name="Vyverman W."/>
            <person name="Willis A."/>
            <person name="Wyrwicz L.S."/>
            <person name="Rokhsar D.S."/>
            <person name="Weissenbach J."/>
            <person name="Armbrust E.V."/>
            <person name="Green B.R."/>
            <person name="Van de Peer Y."/>
            <person name="Grigoriev I.V."/>
        </authorList>
    </citation>
    <scope>NUCLEOTIDE SEQUENCE [LARGE SCALE GENOMIC DNA]</scope>
    <source>
        <strain evidence="3 4">CCAP 1055/1</strain>
    </source>
</reference>
<name>B7FV24_PHATC</name>
<dbReference type="InterPro" id="IPR013767">
    <property type="entry name" value="PAS_fold"/>
</dbReference>
<keyword evidence="4" id="KW-1185">Reference proteome</keyword>
<dbReference type="AlphaFoldDB" id="B7FV24"/>
<dbReference type="InterPro" id="IPR000014">
    <property type="entry name" value="PAS"/>
</dbReference>
<dbReference type="CDD" id="cd00130">
    <property type="entry name" value="PAS"/>
    <property type="match status" value="1"/>
</dbReference>
<dbReference type="InterPro" id="IPR011598">
    <property type="entry name" value="bHLH_dom"/>
</dbReference>
<dbReference type="Gene3D" id="4.10.280.10">
    <property type="entry name" value="Helix-loop-helix DNA-binding domain"/>
    <property type="match status" value="1"/>
</dbReference>
<feature type="compositionally biased region" description="Basic and acidic residues" evidence="1">
    <location>
        <begin position="134"/>
        <end position="148"/>
    </location>
</feature>
<dbReference type="SMART" id="SM00091">
    <property type="entry name" value="PAS"/>
    <property type="match status" value="1"/>
</dbReference>
<dbReference type="CDD" id="cd00083">
    <property type="entry name" value="bHLH_SF"/>
    <property type="match status" value="1"/>
</dbReference>
<dbReference type="GO" id="GO:0006355">
    <property type="term" value="P:regulation of DNA-templated transcription"/>
    <property type="evidence" value="ECO:0007669"/>
    <property type="project" value="InterPro"/>
</dbReference>
<proteinExistence type="predicted"/>
<evidence type="ECO:0000256" key="1">
    <source>
        <dbReference type="SAM" id="MobiDB-lite"/>
    </source>
</evidence>
<dbReference type="SMART" id="SM00353">
    <property type="entry name" value="HLH"/>
    <property type="match status" value="1"/>
</dbReference>
<dbReference type="GeneID" id="7199490"/>
<sequence length="425" mass="46429">MNSLSAAAAEGASMAARSNNASYRKAEHNDGGFAPPAALDTKAIENLQRDIRSPHIAASGVQLPVNTVTVSNDFNRFISQMTAAPVPSASNATGAINSQQQGHATGPANTVQTGSASQPKLGPVPVNKKQKRIPKSDLQRSERQKAQKLEPSVVSFSSYISGDSSSKAANDEALSLAQKDPDWAKMTPAECRRHERNMREQQRSGLISQQIKELREVLTESNIPFKPNKFSILVSVVDYIKSLQARAIMLDSEHQKLADTIREASDLVTNGLTSEEDKECMSPLSDEPQSELLFVQGIDYRAVFNHCPYAMGVASLDGRILVCNSSFESLLGLNKDRARQQSFFVFIRNHQDIFDAMADLLKRSSVASETGEGVVVKEEHLLYWCGQVVTLRSQRLIFNITLTSSSNGEPSFFGFSAAEGSHDYC</sequence>
<evidence type="ECO:0000313" key="4">
    <source>
        <dbReference type="Proteomes" id="UP000000759"/>
    </source>
</evidence>
<dbReference type="InterPro" id="IPR035965">
    <property type="entry name" value="PAS-like_dom_sf"/>
</dbReference>
<organism evidence="3 4">
    <name type="scientific">Phaeodactylum tricornutum (strain CCAP 1055/1)</name>
    <dbReference type="NCBI Taxonomy" id="556484"/>
    <lineage>
        <taxon>Eukaryota</taxon>
        <taxon>Sar</taxon>
        <taxon>Stramenopiles</taxon>
        <taxon>Ochrophyta</taxon>
        <taxon>Bacillariophyta</taxon>
        <taxon>Bacillariophyceae</taxon>
        <taxon>Bacillariophycidae</taxon>
        <taxon>Naviculales</taxon>
        <taxon>Phaeodactylaceae</taxon>
        <taxon>Phaeodactylum</taxon>
    </lineage>
</organism>
<dbReference type="Proteomes" id="UP000000759">
    <property type="component" value="Chromosome 5"/>
</dbReference>
<evidence type="ECO:0000259" key="2">
    <source>
        <dbReference type="PROSITE" id="PS50888"/>
    </source>
</evidence>